<dbReference type="Gene3D" id="1.10.10.10">
    <property type="entry name" value="Winged helix-like DNA-binding domain superfamily/Winged helix DNA-binding domain"/>
    <property type="match status" value="1"/>
</dbReference>
<protein>
    <submittedName>
        <fullName evidence="2">Sigma-70 family RNA polymerase sigma factor</fullName>
    </submittedName>
</protein>
<accession>A0A3G2R509</accession>
<dbReference type="InterPro" id="IPR013249">
    <property type="entry name" value="RNA_pol_sigma70_r4_t2"/>
</dbReference>
<name>A0A3G2R509_9FIRM</name>
<dbReference type="EMBL" id="CP033169">
    <property type="protein sequence ID" value="AYO30614.1"/>
    <property type="molecule type" value="Genomic_DNA"/>
</dbReference>
<proteinExistence type="predicted"/>
<dbReference type="KEGG" id="bacg:D2962_08250"/>
<dbReference type="SUPFAM" id="SSF88659">
    <property type="entry name" value="Sigma3 and sigma4 domains of RNA polymerase sigma factors"/>
    <property type="match status" value="1"/>
</dbReference>
<evidence type="ECO:0000313" key="2">
    <source>
        <dbReference type="EMBL" id="AYO30614.1"/>
    </source>
</evidence>
<organism evidence="2 3">
    <name type="scientific">Biomaibacter acetigenes</name>
    <dbReference type="NCBI Taxonomy" id="2316383"/>
    <lineage>
        <taxon>Bacteria</taxon>
        <taxon>Bacillati</taxon>
        <taxon>Bacillota</taxon>
        <taxon>Clostridia</taxon>
        <taxon>Thermosediminibacterales</taxon>
        <taxon>Tepidanaerobacteraceae</taxon>
        <taxon>Biomaibacter</taxon>
    </lineage>
</organism>
<dbReference type="InterPro" id="IPR013324">
    <property type="entry name" value="RNA_pol_sigma_r3/r4-like"/>
</dbReference>
<sequence length="138" mass="15952">MKQDITPKMIDWILYNMKEIRAQIEDIEPKSSSSVVVFSKQNTKDPVSGVEKVAIKRAALSTVLDAVEKGVRTLHPEQRKVYRMKYKAHMTYKQIGKKLFISEETVGRRINEVREIVKQYLQQVPATVLKSFLDSIKN</sequence>
<dbReference type="Proteomes" id="UP000280960">
    <property type="component" value="Chromosome"/>
</dbReference>
<dbReference type="AlphaFoldDB" id="A0A3G2R509"/>
<feature type="domain" description="RNA polymerase sigma factor 70 region 4 type 2" evidence="1">
    <location>
        <begin position="66"/>
        <end position="112"/>
    </location>
</feature>
<keyword evidence="3" id="KW-1185">Reference proteome</keyword>
<evidence type="ECO:0000259" key="1">
    <source>
        <dbReference type="Pfam" id="PF08281"/>
    </source>
</evidence>
<dbReference type="InterPro" id="IPR036388">
    <property type="entry name" value="WH-like_DNA-bd_sf"/>
</dbReference>
<dbReference type="GO" id="GO:0006352">
    <property type="term" value="P:DNA-templated transcription initiation"/>
    <property type="evidence" value="ECO:0007669"/>
    <property type="project" value="InterPro"/>
</dbReference>
<gene>
    <name evidence="2" type="ORF">D2962_08250</name>
</gene>
<dbReference type="GO" id="GO:0003677">
    <property type="term" value="F:DNA binding"/>
    <property type="evidence" value="ECO:0007669"/>
    <property type="project" value="InterPro"/>
</dbReference>
<dbReference type="GO" id="GO:0016987">
    <property type="term" value="F:sigma factor activity"/>
    <property type="evidence" value="ECO:0007669"/>
    <property type="project" value="InterPro"/>
</dbReference>
<dbReference type="Pfam" id="PF08281">
    <property type="entry name" value="Sigma70_r4_2"/>
    <property type="match status" value="1"/>
</dbReference>
<evidence type="ECO:0000313" key="3">
    <source>
        <dbReference type="Proteomes" id="UP000280960"/>
    </source>
</evidence>
<reference evidence="2 3" key="1">
    <citation type="submission" date="2018-10" db="EMBL/GenBank/DDBJ databases">
        <authorList>
            <person name="Zhang X."/>
        </authorList>
    </citation>
    <scope>NUCLEOTIDE SEQUENCE [LARGE SCALE GENOMIC DNA]</scope>
    <source>
        <strain evidence="2 3">SK-G1</strain>
    </source>
</reference>
<dbReference type="RefSeq" id="WP_122014704.1">
    <property type="nucleotide sequence ID" value="NZ_CP033169.1"/>
</dbReference>